<keyword evidence="1" id="KW-0233">DNA recombination</keyword>
<organism evidence="4 5">
    <name type="scientific">Trifolium pratense</name>
    <name type="common">Red clover</name>
    <dbReference type="NCBI Taxonomy" id="57577"/>
    <lineage>
        <taxon>Eukaryota</taxon>
        <taxon>Viridiplantae</taxon>
        <taxon>Streptophyta</taxon>
        <taxon>Embryophyta</taxon>
        <taxon>Tracheophyta</taxon>
        <taxon>Spermatophyta</taxon>
        <taxon>Magnoliopsida</taxon>
        <taxon>eudicotyledons</taxon>
        <taxon>Gunneridae</taxon>
        <taxon>Pentapetalae</taxon>
        <taxon>rosids</taxon>
        <taxon>fabids</taxon>
        <taxon>Fabales</taxon>
        <taxon>Fabaceae</taxon>
        <taxon>Papilionoideae</taxon>
        <taxon>50 kb inversion clade</taxon>
        <taxon>NPAAA clade</taxon>
        <taxon>Hologalegina</taxon>
        <taxon>IRL clade</taxon>
        <taxon>Trifolieae</taxon>
        <taxon>Trifolium</taxon>
    </lineage>
</organism>
<dbReference type="GO" id="GO:0000723">
    <property type="term" value="P:telomere maintenance"/>
    <property type="evidence" value="ECO:0007669"/>
    <property type="project" value="InterPro"/>
</dbReference>
<dbReference type="InterPro" id="IPR010285">
    <property type="entry name" value="DNA_helicase_pif1-like_DEAD"/>
</dbReference>
<name>A0A2K3LFN1_TRIPR</name>
<keyword evidence="1" id="KW-0378">Hydrolase</keyword>
<dbReference type="PANTHER" id="PTHR10492:SF101">
    <property type="entry name" value="ATP-DEPENDENT DNA HELICASE"/>
    <property type="match status" value="1"/>
</dbReference>
<dbReference type="InterPro" id="IPR049163">
    <property type="entry name" value="Pif1-like_2B_dom"/>
</dbReference>
<evidence type="ECO:0000313" key="5">
    <source>
        <dbReference type="Proteomes" id="UP000236291"/>
    </source>
</evidence>
<dbReference type="Pfam" id="PF05970">
    <property type="entry name" value="PIF1"/>
    <property type="match status" value="1"/>
</dbReference>
<evidence type="ECO:0000259" key="2">
    <source>
        <dbReference type="Pfam" id="PF05970"/>
    </source>
</evidence>
<dbReference type="SUPFAM" id="SSF52540">
    <property type="entry name" value="P-loop containing nucleoside triphosphate hydrolases"/>
    <property type="match status" value="2"/>
</dbReference>
<evidence type="ECO:0000313" key="4">
    <source>
        <dbReference type="EMBL" id="PNX77341.1"/>
    </source>
</evidence>
<comment type="similarity">
    <text evidence="1">Belongs to the helicase family.</text>
</comment>
<dbReference type="GO" id="GO:0006310">
    <property type="term" value="P:DNA recombination"/>
    <property type="evidence" value="ECO:0007669"/>
    <property type="project" value="UniProtKB-KW"/>
</dbReference>
<dbReference type="GO" id="GO:0006281">
    <property type="term" value="P:DNA repair"/>
    <property type="evidence" value="ECO:0007669"/>
    <property type="project" value="UniProtKB-KW"/>
</dbReference>
<comment type="cofactor">
    <cofactor evidence="1">
        <name>Mg(2+)</name>
        <dbReference type="ChEBI" id="CHEBI:18420"/>
    </cofactor>
</comment>
<dbReference type="PANTHER" id="PTHR10492">
    <property type="match status" value="1"/>
</dbReference>
<accession>A0A2K3LFN1</accession>
<dbReference type="EMBL" id="ASHM01032190">
    <property type="protein sequence ID" value="PNX77341.1"/>
    <property type="molecule type" value="Genomic_DNA"/>
</dbReference>
<reference evidence="4 5" key="1">
    <citation type="journal article" date="2014" name="Am. J. Bot.">
        <title>Genome assembly and annotation for red clover (Trifolium pratense; Fabaceae).</title>
        <authorList>
            <person name="Istvanek J."/>
            <person name="Jaros M."/>
            <person name="Krenek A."/>
            <person name="Repkova J."/>
        </authorList>
    </citation>
    <scope>NUCLEOTIDE SEQUENCE [LARGE SCALE GENOMIC DNA]</scope>
    <source>
        <strain evidence="5">cv. Tatra</strain>
        <tissue evidence="4">Young leaves</tissue>
    </source>
</reference>
<sequence length="540" mass="61313">MDSAGPRSFDEIKTVNNVKYSTYKDACFALGLMDDDREFVHAIKEASCWGTGSFLRRLFVALLLSDQLHRPSFVWNNTWEHLSDDIQYKQRRLLQLPDLVLTSDQLKCYTLAEIEILLQSNGKSFNDFPDMPRPDADLVPDRGNRLIYDELNYDTKLLAEEHCKLMSTMTAEQQKIYDRIISRVHENKPGFFFLNGYGGTGKTYIWRALSAALRSKGEIVLTVASSGIAALLNVNEYSTCQIGPKDHLAELIQRAKLIIWDEAPMMHRHCFEVVDRTFKDIMKEKRFPFEGKVVVLGGDFRQILPVIPKGTRHDIIQSAINSSPLWSFCEVLTLTTNMRLLAGCAESKIERRKHFSEWILGIGDGSIGDADDECITVQIPRALLVDGSDDSLANIVHSTYPNLLENMNNPSYFRDRAILAPKNSVVDSVNEYILNIIPGEEKIYLSYDSPCNDNSRVDTPDDVHTPEFLNTIVSSGIPNHRLRLKVGVPVMLMRNMDQSSGMCNGTRLSLIPSDKRLPFRFQRRQFPLSVSYAMTINKSQ</sequence>
<dbReference type="InterPro" id="IPR027417">
    <property type="entry name" value="P-loop_NTPase"/>
</dbReference>
<feature type="domain" description="DNA helicase Pif1-like 2B" evidence="3">
    <location>
        <begin position="467"/>
        <end position="510"/>
    </location>
</feature>
<keyword evidence="1 4" id="KW-0347">Helicase</keyword>
<evidence type="ECO:0000256" key="1">
    <source>
        <dbReference type="RuleBase" id="RU363044"/>
    </source>
</evidence>
<proteinExistence type="inferred from homology"/>
<dbReference type="STRING" id="57577.A0A2K3LFN1"/>
<reference evidence="4 5" key="2">
    <citation type="journal article" date="2017" name="Front. Plant Sci.">
        <title>Gene Classification and Mining of Molecular Markers Useful in Red Clover (Trifolium pratense) Breeding.</title>
        <authorList>
            <person name="Istvanek J."/>
            <person name="Dluhosova J."/>
            <person name="Dluhos P."/>
            <person name="Patkova L."/>
            <person name="Nedelnik J."/>
            <person name="Repkova J."/>
        </authorList>
    </citation>
    <scope>NUCLEOTIDE SEQUENCE [LARGE SCALE GENOMIC DNA]</scope>
    <source>
        <strain evidence="5">cv. Tatra</strain>
        <tissue evidence="4">Young leaves</tissue>
    </source>
</reference>
<keyword evidence="1" id="KW-0234">DNA repair</keyword>
<evidence type="ECO:0000259" key="3">
    <source>
        <dbReference type="Pfam" id="PF21530"/>
    </source>
</evidence>
<dbReference type="Gene3D" id="3.40.50.300">
    <property type="entry name" value="P-loop containing nucleotide triphosphate hydrolases"/>
    <property type="match status" value="1"/>
</dbReference>
<comment type="caution">
    <text evidence="4">The sequence shown here is derived from an EMBL/GenBank/DDBJ whole genome shotgun (WGS) entry which is preliminary data.</text>
</comment>
<dbReference type="EC" id="5.6.2.3" evidence="1"/>
<keyword evidence="1" id="KW-0067">ATP-binding</keyword>
<feature type="domain" description="DNA helicase Pif1-like DEAD-box helicase" evidence="2">
    <location>
        <begin position="169"/>
        <end position="372"/>
    </location>
</feature>
<dbReference type="Pfam" id="PF21530">
    <property type="entry name" value="Pif1_2B_dom"/>
    <property type="match status" value="1"/>
</dbReference>
<dbReference type="GO" id="GO:0016887">
    <property type="term" value="F:ATP hydrolysis activity"/>
    <property type="evidence" value="ECO:0007669"/>
    <property type="project" value="RHEA"/>
</dbReference>
<dbReference type="GO" id="GO:0043139">
    <property type="term" value="F:5'-3' DNA helicase activity"/>
    <property type="evidence" value="ECO:0007669"/>
    <property type="project" value="UniProtKB-EC"/>
</dbReference>
<comment type="catalytic activity">
    <reaction evidence="1">
        <text>ATP + H2O = ADP + phosphate + H(+)</text>
        <dbReference type="Rhea" id="RHEA:13065"/>
        <dbReference type="ChEBI" id="CHEBI:15377"/>
        <dbReference type="ChEBI" id="CHEBI:15378"/>
        <dbReference type="ChEBI" id="CHEBI:30616"/>
        <dbReference type="ChEBI" id="CHEBI:43474"/>
        <dbReference type="ChEBI" id="CHEBI:456216"/>
        <dbReference type="EC" id="5.6.2.3"/>
    </reaction>
</comment>
<dbReference type="Proteomes" id="UP000236291">
    <property type="component" value="Unassembled WGS sequence"/>
</dbReference>
<protein>
    <recommendedName>
        <fullName evidence="1">ATP-dependent DNA helicase</fullName>
        <ecNumber evidence="1">5.6.2.3</ecNumber>
    </recommendedName>
</protein>
<dbReference type="GO" id="GO:0005524">
    <property type="term" value="F:ATP binding"/>
    <property type="evidence" value="ECO:0007669"/>
    <property type="project" value="UniProtKB-KW"/>
</dbReference>
<dbReference type="AlphaFoldDB" id="A0A2K3LFN1"/>
<gene>
    <name evidence="4" type="ORF">L195_g033305</name>
</gene>
<keyword evidence="1" id="KW-0547">Nucleotide-binding</keyword>
<feature type="non-terminal residue" evidence="4">
    <location>
        <position position="540"/>
    </location>
</feature>
<keyword evidence="1" id="KW-0227">DNA damage</keyword>